<evidence type="ECO:0000256" key="1">
    <source>
        <dbReference type="ARBA" id="ARBA00006194"/>
    </source>
</evidence>
<dbReference type="Gene3D" id="3.30.420.80">
    <property type="entry name" value="Ribosomal protein S11"/>
    <property type="match status" value="1"/>
</dbReference>
<reference evidence="5 6" key="1">
    <citation type="journal article" date="2019" name="Sci. Rep.">
        <title>Colletotrichum shisoi sp. nov., an anthracnose pathogen of Perilla frutescens in Japan: molecular phylogenetic, morphological and genomic evidence.</title>
        <authorList>
            <person name="Gan P."/>
            <person name="Tsushima A."/>
            <person name="Hiroyama R."/>
            <person name="Narusaka M."/>
            <person name="Takano Y."/>
            <person name="Narusaka Y."/>
            <person name="Kawaradani M."/>
            <person name="Damm U."/>
            <person name="Shirasu K."/>
        </authorList>
    </citation>
    <scope>NUCLEOTIDE SEQUENCE [LARGE SCALE GENOMIC DNA]</scope>
    <source>
        <strain evidence="5 6">PG-2018a</strain>
    </source>
</reference>
<feature type="compositionally biased region" description="Low complexity" evidence="4">
    <location>
        <begin position="70"/>
        <end position="97"/>
    </location>
</feature>
<protein>
    <submittedName>
        <fullName evidence="5">Putative 37S ribosomal protein S18</fullName>
    </submittedName>
</protein>
<dbReference type="HAMAP" id="MF_01310">
    <property type="entry name" value="Ribosomal_uS11"/>
    <property type="match status" value="1"/>
</dbReference>
<name>A0A5Q4BNK4_9PEZI</name>
<dbReference type="EMBL" id="PUHP01000748">
    <property type="protein sequence ID" value="TQN68197.1"/>
    <property type="molecule type" value="Genomic_DNA"/>
</dbReference>
<dbReference type="AlphaFoldDB" id="A0A5Q4BNK4"/>
<evidence type="ECO:0000313" key="5">
    <source>
        <dbReference type="EMBL" id="TQN68197.1"/>
    </source>
</evidence>
<accession>A0A5Q4BNK4</accession>
<proteinExistence type="inferred from homology"/>
<sequence length="253" mass="27478">MSFAPTTRLLARSLFQNVARPSPIVRCSPALLRPFSQTPRADEAKKGGQELLAAIYGSRAPATLGRYSAPSTTSTTSTTSTSSTSSTSSTPSTPDSSQSLLLDTLNKASGNASNPLGSGLDDLVPDQEDLLEPYHMHVYSHKHNTHVTVTKPDRGAIISLSTGNIGFKKSRRKGYDAAYQLTAYVLEKLNYAGWHKKVNKLELVLRGFGVGRDAAVKVLMAPEGKFWRNKIVRVSDSTRLKFGGTRSKNPRRV</sequence>
<feature type="region of interest" description="Disordered" evidence="4">
    <location>
        <begin position="63"/>
        <end position="99"/>
    </location>
</feature>
<keyword evidence="6" id="KW-1185">Reference proteome</keyword>
<dbReference type="OrthoDB" id="1654884at2759"/>
<comment type="similarity">
    <text evidence="1">Belongs to the universal ribosomal protein uS11 family.</text>
</comment>
<comment type="caution">
    <text evidence="5">The sequence shown here is derived from an EMBL/GenBank/DDBJ whole genome shotgun (WGS) entry which is preliminary data.</text>
</comment>
<keyword evidence="3" id="KW-0687">Ribonucleoprotein</keyword>
<dbReference type="Pfam" id="PF00411">
    <property type="entry name" value="Ribosomal_S11"/>
    <property type="match status" value="1"/>
</dbReference>
<dbReference type="SUPFAM" id="SSF53137">
    <property type="entry name" value="Translational machinery components"/>
    <property type="match status" value="1"/>
</dbReference>
<organism evidence="5 6">
    <name type="scientific">Colletotrichum shisoi</name>
    <dbReference type="NCBI Taxonomy" id="2078593"/>
    <lineage>
        <taxon>Eukaryota</taxon>
        <taxon>Fungi</taxon>
        <taxon>Dikarya</taxon>
        <taxon>Ascomycota</taxon>
        <taxon>Pezizomycotina</taxon>
        <taxon>Sordariomycetes</taxon>
        <taxon>Hypocreomycetidae</taxon>
        <taxon>Glomerellales</taxon>
        <taxon>Glomerellaceae</taxon>
        <taxon>Colletotrichum</taxon>
        <taxon>Colletotrichum destructivum species complex</taxon>
    </lineage>
</organism>
<evidence type="ECO:0000256" key="2">
    <source>
        <dbReference type="ARBA" id="ARBA00022980"/>
    </source>
</evidence>
<evidence type="ECO:0000256" key="4">
    <source>
        <dbReference type="SAM" id="MobiDB-lite"/>
    </source>
</evidence>
<dbReference type="GO" id="GO:0003735">
    <property type="term" value="F:structural constituent of ribosome"/>
    <property type="evidence" value="ECO:0007669"/>
    <property type="project" value="InterPro"/>
</dbReference>
<gene>
    <name evidence="5" type="primary">Mrps18</name>
    <name evidence="5" type="ORF">CSHISOI_07267</name>
</gene>
<dbReference type="GO" id="GO:1990904">
    <property type="term" value="C:ribonucleoprotein complex"/>
    <property type="evidence" value="ECO:0007669"/>
    <property type="project" value="UniProtKB-KW"/>
</dbReference>
<dbReference type="GO" id="GO:0006412">
    <property type="term" value="P:translation"/>
    <property type="evidence" value="ECO:0007669"/>
    <property type="project" value="InterPro"/>
</dbReference>
<dbReference type="Proteomes" id="UP000326340">
    <property type="component" value="Unassembled WGS sequence"/>
</dbReference>
<evidence type="ECO:0000313" key="6">
    <source>
        <dbReference type="Proteomes" id="UP000326340"/>
    </source>
</evidence>
<dbReference type="InterPro" id="IPR036967">
    <property type="entry name" value="Ribosomal_uS11_sf"/>
</dbReference>
<evidence type="ECO:0000256" key="3">
    <source>
        <dbReference type="ARBA" id="ARBA00023274"/>
    </source>
</evidence>
<dbReference type="InterPro" id="IPR001971">
    <property type="entry name" value="Ribosomal_uS11"/>
</dbReference>
<dbReference type="GO" id="GO:0005840">
    <property type="term" value="C:ribosome"/>
    <property type="evidence" value="ECO:0007669"/>
    <property type="project" value="UniProtKB-KW"/>
</dbReference>
<keyword evidence="2 5" id="KW-0689">Ribosomal protein</keyword>
<dbReference type="PANTHER" id="PTHR11759">
    <property type="entry name" value="40S RIBOSOMAL PROTEIN S14/30S RIBOSOMAL PROTEIN S11"/>
    <property type="match status" value="1"/>
</dbReference>